<dbReference type="PANTHER" id="PTHR30576:SF10">
    <property type="entry name" value="SLL5057 PROTEIN"/>
    <property type="match status" value="1"/>
</dbReference>
<feature type="transmembrane region" description="Helical" evidence="8">
    <location>
        <begin position="109"/>
        <end position="129"/>
    </location>
</feature>
<dbReference type="STRING" id="546874.SAMN04488544_3979"/>
<evidence type="ECO:0000256" key="2">
    <source>
        <dbReference type="ARBA" id="ARBA00006464"/>
    </source>
</evidence>
<dbReference type="GO" id="GO:0016020">
    <property type="term" value="C:membrane"/>
    <property type="evidence" value="ECO:0007669"/>
    <property type="project" value="UniProtKB-SubCell"/>
</dbReference>
<keyword evidence="6 8" id="KW-0472">Membrane</keyword>
<comment type="subcellular location">
    <subcellularLocation>
        <location evidence="1">Membrane</location>
        <topology evidence="1">Multi-pass membrane protein</topology>
    </subcellularLocation>
</comment>
<feature type="transmembrane region" description="Helical" evidence="8">
    <location>
        <begin position="74"/>
        <end position="97"/>
    </location>
</feature>
<dbReference type="Gene3D" id="3.40.50.720">
    <property type="entry name" value="NAD(P)-binding Rossmann-like Domain"/>
    <property type="match status" value="1"/>
</dbReference>
<evidence type="ECO:0000256" key="6">
    <source>
        <dbReference type="ARBA" id="ARBA00023136"/>
    </source>
</evidence>
<feature type="domain" description="Bacterial sugar transferase" evidence="9">
    <location>
        <begin position="337"/>
        <end position="524"/>
    </location>
</feature>
<dbReference type="NCBIfam" id="TIGR03025">
    <property type="entry name" value="EPS_sugtrans"/>
    <property type="match status" value="1"/>
</dbReference>
<evidence type="ECO:0000256" key="8">
    <source>
        <dbReference type="SAM" id="Phobius"/>
    </source>
</evidence>
<dbReference type="AlphaFoldDB" id="A0A1H2NG62"/>
<dbReference type="Pfam" id="PF02397">
    <property type="entry name" value="Bac_transf"/>
    <property type="match status" value="1"/>
</dbReference>
<feature type="transmembrane region" description="Helical" evidence="8">
    <location>
        <begin position="167"/>
        <end position="188"/>
    </location>
</feature>
<evidence type="ECO:0000259" key="9">
    <source>
        <dbReference type="Pfam" id="PF02397"/>
    </source>
</evidence>
<protein>
    <submittedName>
        <fullName evidence="10">Exopolysaccharide biosynthesis polyprenyl glycosylphosphotransferase</fullName>
    </submittedName>
</protein>
<evidence type="ECO:0000313" key="10">
    <source>
        <dbReference type="EMBL" id="SDV04459.1"/>
    </source>
</evidence>
<keyword evidence="5 8" id="KW-1133">Transmembrane helix</keyword>
<evidence type="ECO:0000313" key="11">
    <source>
        <dbReference type="Proteomes" id="UP000198825"/>
    </source>
</evidence>
<reference evidence="11" key="1">
    <citation type="submission" date="2016-10" db="EMBL/GenBank/DDBJ databases">
        <authorList>
            <person name="Varghese N."/>
            <person name="Submissions S."/>
        </authorList>
    </citation>
    <scope>NUCLEOTIDE SEQUENCE [LARGE SCALE GENOMIC DNA]</scope>
    <source>
        <strain evidence="11">DSM 21743</strain>
    </source>
</reference>
<evidence type="ECO:0000256" key="7">
    <source>
        <dbReference type="SAM" id="MobiDB-lite"/>
    </source>
</evidence>
<dbReference type="EMBL" id="LT629799">
    <property type="protein sequence ID" value="SDV04459.1"/>
    <property type="molecule type" value="Genomic_DNA"/>
</dbReference>
<evidence type="ECO:0000256" key="5">
    <source>
        <dbReference type="ARBA" id="ARBA00022989"/>
    </source>
</evidence>
<evidence type="ECO:0000256" key="4">
    <source>
        <dbReference type="ARBA" id="ARBA00022692"/>
    </source>
</evidence>
<name>A0A1H2NG62_9ACTN</name>
<dbReference type="InterPro" id="IPR017475">
    <property type="entry name" value="EPS_sugar_tfrase"/>
</dbReference>
<feature type="transmembrane region" description="Helical" evidence="8">
    <location>
        <begin position="141"/>
        <end position="161"/>
    </location>
</feature>
<dbReference type="PANTHER" id="PTHR30576">
    <property type="entry name" value="COLANIC BIOSYNTHESIS UDP-GLUCOSE LIPID CARRIER TRANSFERASE"/>
    <property type="match status" value="1"/>
</dbReference>
<comment type="similarity">
    <text evidence="2">Belongs to the bacterial sugar transferase family.</text>
</comment>
<organism evidence="10 11">
    <name type="scientific">Microlunatus sagamiharensis</name>
    <dbReference type="NCBI Taxonomy" id="546874"/>
    <lineage>
        <taxon>Bacteria</taxon>
        <taxon>Bacillati</taxon>
        <taxon>Actinomycetota</taxon>
        <taxon>Actinomycetes</taxon>
        <taxon>Propionibacteriales</taxon>
        <taxon>Propionibacteriaceae</taxon>
        <taxon>Microlunatus</taxon>
    </lineage>
</organism>
<proteinExistence type="inferred from homology"/>
<sequence>MLGEVGEIVSTDVAPTAEALGAPPQSATTDDRGYFKPPAAADAVAVVGPRPQDRSATPRVPRPPRRFHEWRRRYGLVVLLLDACLGLLAVVAAMEFFNSAGQFNDEKSLVLALGAALAWPLAVAVCHGYDQRNIGVGDDEFRAVIHAAVLAIAAAAVPSAVVDKYGVVALSVTAIPLAGAASLLVRLAGRRYLRRQQRLGRTVRRVVLVGSASTVTELGEVLDREQHGMHVLGVCVPDRERELAERAGLQVLGSLDDAAAVVRAIGADSVAVTGGEATRHLYLKRLAWALEGTEVELLVHPGLVEVAGPRMHIRPHVGLPLLHVEQPHFTGWRRFVKRGTDIALTLPFLVVFSPLLLAIAVAIKLDGGGPVFFRQVRVGLEGSTFTMWKFRSMHVDAEERLAELRRENPSMGFLFKMEDDPRVSRVGKFLRKFSLDELPQLFNVLGGSMSLVGPRPPLPSEVDGYENYTHRRLLVTPGLTGLWQVSGRSLLSWDESVRLDLRYVENWTLTLDLLIIWKTVFAVLARRGAY</sequence>
<feature type="region of interest" description="Disordered" evidence="7">
    <location>
        <begin position="1"/>
        <end position="34"/>
    </location>
</feature>
<dbReference type="GO" id="GO:0016780">
    <property type="term" value="F:phosphotransferase activity, for other substituted phosphate groups"/>
    <property type="evidence" value="ECO:0007669"/>
    <property type="project" value="TreeGrafter"/>
</dbReference>
<keyword evidence="4 8" id="KW-0812">Transmembrane</keyword>
<dbReference type="InterPro" id="IPR003362">
    <property type="entry name" value="Bact_transf"/>
</dbReference>
<evidence type="ECO:0000256" key="3">
    <source>
        <dbReference type="ARBA" id="ARBA00022679"/>
    </source>
</evidence>
<evidence type="ECO:0000256" key="1">
    <source>
        <dbReference type="ARBA" id="ARBA00004141"/>
    </source>
</evidence>
<dbReference type="Proteomes" id="UP000198825">
    <property type="component" value="Chromosome I"/>
</dbReference>
<accession>A0A1H2NG62</accession>
<gene>
    <name evidence="10" type="ORF">SAMN04488544_3979</name>
</gene>
<feature type="transmembrane region" description="Helical" evidence="8">
    <location>
        <begin position="342"/>
        <end position="363"/>
    </location>
</feature>
<keyword evidence="3 10" id="KW-0808">Transferase</keyword>
<keyword evidence="11" id="KW-1185">Reference proteome</keyword>